<feature type="domain" description="Fungal lipase-type" evidence="2">
    <location>
        <begin position="440"/>
        <end position="602"/>
    </location>
</feature>
<dbReference type="SUPFAM" id="SSF53474">
    <property type="entry name" value="alpha/beta-Hydrolases"/>
    <property type="match status" value="3"/>
</dbReference>
<dbReference type="EMBL" id="JACXVP010000002">
    <property type="protein sequence ID" value="KAG5623942.1"/>
    <property type="molecule type" value="Genomic_DNA"/>
</dbReference>
<comment type="caution">
    <text evidence="3">The sequence shown here is derived from an EMBL/GenBank/DDBJ whole genome shotgun (WGS) entry which is preliminary data.</text>
</comment>
<evidence type="ECO:0000313" key="4">
    <source>
        <dbReference type="Proteomes" id="UP000824120"/>
    </source>
</evidence>
<name>A0A9J6AH29_SOLCO</name>
<dbReference type="Proteomes" id="UP000824120">
    <property type="component" value="Chromosome 2"/>
</dbReference>
<gene>
    <name evidence="3" type="ORF">H5410_009160</name>
</gene>
<organism evidence="3 4">
    <name type="scientific">Solanum commersonii</name>
    <name type="common">Commerson's wild potato</name>
    <name type="synonym">Commerson's nightshade</name>
    <dbReference type="NCBI Taxonomy" id="4109"/>
    <lineage>
        <taxon>Eukaryota</taxon>
        <taxon>Viridiplantae</taxon>
        <taxon>Streptophyta</taxon>
        <taxon>Embryophyta</taxon>
        <taxon>Tracheophyta</taxon>
        <taxon>Spermatophyta</taxon>
        <taxon>Magnoliopsida</taxon>
        <taxon>eudicotyledons</taxon>
        <taxon>Gunneridae</taxon>
        <taxon>Pentapetalae</taxon>
        <taxon>asterids</taxon>
        <taxon>lamiids</taxon>
        <taxon>Solanales</taxon>
        <taxon>Solanaceae</taxon>
        <taxon>Solanoideae</taxon>
        <taxon>Solaneae</taxon>
        <taxon>Solanum</taxon>
    </lineage>
</organism>
<dbReference type="GO" id="GO:0004806">
    <property type="term" value="F:triacylglycerol lipase activity"/>
    <property type="evidence" value="ECO:0007669"/>
    <property type="project" value="InterPro"/>
</dbReference>
<dbReference type="CDD" id="cd00519">
    <property type="entry name" value="Lipase_3"/>
    <property type="match status" value="3"/>
</dbReference>
<proteinExistence type="predicted"/>
<keyword evidence="4" id="KW-1185">Reference proteome</keyword>
<reference evidence="3 4" key="1">
    <citation type="submission" date="2020-09" db="EMBL/GenBank/DDBJ databases">
        <title>De no assembly of potato wild relative species, Solanum commersonii.</title>
        <authorList>
            <person name="Cho K."/>
        </authorList>
    </citation>
    <scope>NUCLEOTIDE SEQUENCE [LARGE SCALE GENOMIC DNA]</scope>
    <source>
        <strain evidence="3">LZ3.2</strain>
        <tissue evidence="3">Leaf</tissue>
    </source>
</reference>
<evidence type="ECO:0000259" key="2">
    <source>
        <dbReference type="Pfam" id="PF01764"/>
    </source>
</evidence>
<evidence type="ECO:0000256" key="1">
    <source>
        <dbReference type="ARBA" id="ARBA00022801"/>
    </source>
</evidence>
<dbReference type="PANTHER" id="PTHR46086">
    <property type="entry name" value="ALPHA/BETA-HYDROLASES SUPERFAMILY PROTEIN"/>
    <property type="match status" value="1"/>
</dbReference>
<dbReference type="InterPro" id="IPR002921">
    <property type="entry name" value="Fungal_lipase-type"/>
</dbReference>
<dbReference type="GO" id="GO:0006629">
    <property type="term" value="P:lipid metabolic process"/>
    <property type="evidence" value="ECO:0007669"/>
    <property type="project" value="InterPro"/>
</dbReference>
<dbReference type="Gene3D" id="3.40.50.1820">
    <property type="entry name" value="alpha/beta hydrolase"/>
    <property type="match status" value="3"/>
</dbReference>
<dbReference type="InterPro" id="IPR044819">
    <property type="entry name" value="OBL-like"/>
</dbReference>
<dbReference type="PANTHER" id="PTHR46086:SF31">
    <property type="entry name" value="FUNGAL LIPASE-LIKE DOMAIN-CONTAINING PROTEIN"/>
    <property type="match status" value="1"/>
</dbReference>
<sequence>MASSSCNKSFCSNYMLLKPEECSVSDLARILFSSKNLGQKEFVDVDTPNEELNMTKEPLSRRWVFFISILVQKLYGIYIYDLVGRAVVPDKESAAYLSFIGNLDKRVELEFSKIVEEVEGRRRYDEAISIMAAKAAYENKAWIETTVNQHWKMDFVGSFDFWNDYQQKATTQAFVLQDKNVDPELIVVAFRGTEFFNSDDWISDFNLSWYDIPGMGKVHAGFMKALGLQKSLGWPKEIEQTDINNINQPSPAYYFLRKPQECSVLDLAKILFSHKSLGQKEFVDCPNEEMIKEPLSRRWVIFLSILVQKILLAIAKPLAGFGNAIEYWLNLQNVNGGFFRKAVSPDKESAAYLSFIGNLDKRVELDFSKNVGGRRRYDEAISMMAAKAAYENKAYVETTVKDHWKMDLVGSFDFWNDYQQKATTQAVVLQDKNVDPELIVVAFRGTEFFNSDDWISDFNLSWYDIPGMGKVHAGFVQALGLQKSLGWPKNIVQTDDNINHPPPAYYFLRKLLKQLLEKNEKARFVVTGHSLGGALAILFPAILAFHEESWLLKRLSGVYTFGQPRVGDENFIEYMKEQLTKHEVPYYRVVYSNDMVPRLPYDNSTFMFKHFGTCIYYNSLYREKILVEEPDKNDSFLLLFIPKMLNAAWELIRSCILPCVHGRKYQEGGLLLFMRVVGLLLPGMPAHCPQDYVNSTRLGSSDHSTEDVAKYQKIGIVEMPDKESAIYLSAIGFIDQRVNSHKKFKPGDKTYIVALSAVASKVAYENKAFIRATVEDQWKLDLLGSYDFWNEYHENKSTQGFLFHDKTPCPDVIIVAFRGTEPFNSDDWSTDFDISWYKFQGMGKVHSGFMKALGLQKDKKWPPNITQDDQRPLAYYTIREKLRDLLQKNKQTKFVLTGHSLGGALAVLFAAVLAFHNETFILERLEAIYTFGQPRVGDAEFGDFMKENLRNYGIEYYRFVYSHDVVSRLPYDDSIMLFKHFGTCLYYNSIYEGKIVSEEPDRNYFSVRSLISKRVDALWELVRSFLLPYLYGTEYRENLLLQALRLYGLVFPGMPAHGPQEYINAICLGDANLFTNVGTSS</sequence>
<protein>
    <recommendedName>
        <fullName evidence="2">Fungal lipase-type domain-containing protein</fullName>
    </recommendedName>
</protein>
<keyword evidence="1" id="KW-0378">Hydrolase</keyword>
<dbReference type="OrthoDB" id="438440at2759"/>
<dbReference type="AlphaFoldDB" id="A0A9J6AH29"/>
<evidence type="ECO:0000313" key="3">
    <source>
        <dbReference type="EMBL" id="KAG5623942.1"/>
    </source>
</evidence>
<dbReference type="Pfam" id="PF01764">
    <property type="entry name" value="Lipase_3"/>
    <property type="match status" value="2"/>
</dbReference>
<dbReference type="InterPro" id="IPR029058">
    <property type="entry name" value="AB_hydrolase_fold"/>
</dbReference>
<accession>A0A9J6AH29</accession>
<feature type="domain" description="Fungal lipase-type" evidence="2">
    <location>
        <begin position="814"/>
        <end position="972"/>
    </location>
</feature>